<accession>A0ABP8CQ44</accession>
<sequence length="153" mass="15882">MSERNSLGAAKPQVGTRGVRMHRTERDTLPRLSPHGPVRTAEGVHGASHPGRHRPPTGAVAGTRGGTPRVLGRTGPTGFPADRIRVPAPHTPAASASPIGRAHGIVQSCRRPGPGHHPGAIPAPAPDRRTGLPSGPVREGGGNQFRVEPASRR</sequence>
<proteinExistence type="predicted"/>
<comment type="caution">
    <text evidence="2">The sequence shown here is derived from an EMBL/GenBank/DDBJ whole genome shotgun (WGS) entry which is preliminary data.</text>
</comment>
<organism evidence="2 3">
    <name type="scientific">Actinomadura meridiana</name>
    <dbReference type="NCBI Taxonomy" id="559626"/>
    <lineage>
        <taxon>Bacteria</taxon>
        <taxon>Bacillati</taxon>
        <taxon>Actinomycetota</taxon>
        <taxon>Actinomycetes</taxon>
        <taxon>Streptosporangiales</taxon>
        <taxon>Thermomonosporaceae</taxon>
        <taxon>Actinomadura</taxon>
    </lineage>
</organism>
<feature type="compositionally biased region" description="Low complexity" evidence="1">
    <location>
        <begin position="87"/>
        <end position="98"/>
    </location>
</feature>
<reference evidence="3" key="1">
    <citation type="journal article" date="2019" name="Int. J. Syst. Evol. Microbiol.">
        <title>The Global Catalogue of Microorganisms (GCM) 10K type strain sequencing project: providing services to taxonomists for standard genome sequencing and annotation.</title>
        <authorList>
            <consortium name="The Broad Institute Genomics Platform"/>
            <consortium name="The Broad Institute Genome Sequencing Center for Infectious Disease"/>
            <person name="Wu L."/>
            <person name="Ma J."/>
        </authorList>
    </citation>
    <scope>NUCLEOTIDE SEQUENCE [LARGE SCALE GENOMIC DNA]</scope>
    <source>
        <strain evidence="3">JCM 17440</strain>
    </source>
</reference>
<evidence type="ECO:0000313" key="3">
    <source>
        <dbReference type="Proteomes" id="UP001501710"/>
    </source>
</evidence>
<name>A0ABP8CQ44_9ACTN</name>
<dbReference type="EMBL" id="BAABAS010000029">
    <property type="protein sequence ID" value="GAA4242046.1"/>
    <property type="molecule type" value="Genomic_DNA"/>
</dbReference>
<evidence type="ECO:0000313" key="2">
    <source>
        <dbReference type="EMBL" id="GAA4242046.1"/>
    </source>
</evidence>
<evidence type="ECO:0000256" key="1">
    <source>
        <dbReference type="SAM" id="MobiDB-lite"/>
    </source>
</evidence>
<keyword evidence="3" id="KW-1185">Reference proteome</keyword>
<dbReference type="Proteomes" id="UP001501710">
    <property type="component" value="Unassembled WGS sequence"/>
</dbReference>
<protein>
    <submittedName>
        <fullName evidence="2">Uncharacterized protein</fullName>
    </submittedName>
</protein>
<gene>
    <name evidence="2" type="ORF">GCM10022254_73340</name>
</gene>
<feature type="region of interest" description="Disordered" evidence="1">
    <location>
        <begin position="1"/>
        <end position="153"/>
    </location>
</feature>